<proteinExistence type="predicted"/>
<accession>A0A2U3D8W1</accession>
<gene>
    <name evidence="2" type="ORF">BM613_06900</name>
</gene>
<dbReference type="Proteomes" id="UP000245380">
    <property type="component" value="Unassembled WGS sequence"/>
</dbReference>
<name>A0A2U3D8W1_SULT2</name>
<keyword evidence="1" id="KW-1133">Transmembrane helix</keyword>
<sequence>MIASNPIRNTAPSPKTVAHQTMNDTLRQQKSIKMPHQAAHPQTRDRLGLIVSLFFCAGIAIFLVGQYANLIVTNYQIASLKVTLSHEVARDAALRSTVYELASPTRVLHIAEHVLHMQPATPVEVGTISH</sequence>
<protein>
    <recommendedName>
        <fullName evidence="4">Cell division protein FtsL</fullName>
    </recommendedName>
</protein>
<keyword evidence="1" id="KW-0812">Transmembrane</keyword>
<organism evidence="2 3">
    <name type="scientific">Sulfoacidibacillus thermotolerans</name>
    <name type="common">Acidibacillus sulfuroxidans</name>
    <dbReference type="NCBI Taxonomy" id="1765684"/>
    <lineage>
        <taxon>Bacteria</taxon>
        <taxon>Bacillati</taxon>
        <taxon>Bacillota</taxon>
        <taxon>Bacilli</taxon>
        <taxon>Bacillales</taxon>
        <taxon>Alicyclobacillaceae</taxon>
        <taxon>Sulfoacidibacillus</taxon>
    </lineage>
</organism>
<dbReference type="RefSeq" id="WP_109430455.1">
    <property type="nucleotide sequence ID" value="NZ_MPDK01000009.1"/>
</dbReference>
<keyword evidence="1" id="KW-0472">Membrane</keyword>
<dbReference type="OrthoDB" id="2989137at2"/>
<evidence type="ECO:0008006" key="4">
    <source>
        <dbReference type="Google" id="ProtNLM"/>
    </source>
</evidence>
<reference evidence="2 3" key="1">
    <citation type="submission" date="2016-11" db="EMBL/GenBank/DDBJ databases">
        <title>Comparative genomics of Acidibacillus ferroxidans species.</title>
        <authorList>
            <person name="Oliveira G."/>
            <person name="Nunes G."/>
            <person name="Oliveira R."/>
            <person name="Araujo F."/>
            <person name="Salim A."/>
            <person name="Scholte L."/>
            <person name="Morais D."/>
            <person name="Nancucheo I."/>
            <person name="Johnson D.B."/>
            <person name="Grail B."/>
            <person name="Bittencourt J."/>
            <person name="Valadares R."/>
        </authorList>
    </citation>
    <scope>NUCLEOTIDE SEQUENCE [LARGE SCALE GENOMIC DNA]</scope>
    <source>
        <strain evidence="2 3">Y002</strain>
    </source>
</reference>
<keyword evidence="3" id="KW-1185">Reference proteome</keyword>
<dbReference type="AlphaFoldDB" id="A0A2U3D8W1"/>
<feature type="transmembrane region" description="Helical" evidence="1">
    <location>
        <begin position="47"/>
        <end position="68"/>
    </location>
</feature>
<evidence type="ECO:0000313" key="3">
    <source>
        <dbReference type="Proteomes" id="UP000245380"/>
    </source>
</evidence>
<evidence type="ECO:0000256" key="1">
    <source>
        <dbReference type="SAM" id="Phobius"/>
    </source>
</evidence>
<evidence type="ECO:0000313" key="2">
    <source>
        <dbReference type="EMBL" id="PWI57709.1"/>
    </source>
</evidence>
<comment type="caution">
    <text evidence="2">The sequence shown here is derived from an EMBL/GenBank/DDBJ whole genome shotgun (WGS) entry which is preliminary data.</text>
</comment>
<dbReference type="EMBL" id="MPDK01000009">
    <property type="protein sequence ID" value="PWI57709.1"/>
    <property type="molecule type" value="Genomic_DNA"/>
</dbReference>